<sequence>MEDNKNMISIESSETVGESSAGTENTGTENQQQQKMFTEEELNERIQKAVQDRLNRERKKYEGFNDIKKEYEELKKFKEEVELQQLSEQEKMQKQFEKLQQERDELLNKYNAMQEQMRQKELQFQFRQLAQQNNIQYVDAALKLADLSDVEIDEEGNFVGLEDVVKNLIEQNPFLVGQQKEKPKPIGEPSNPDVEKPEKTAEQLVKEAEEKYKRTNSPADYVNLVMLKRKYGFYNR</sequence>
<proteinExistence type="predicted"/>
<feature type="region of interest" description="Disordered" evidence="2">
    <location>
        <begin position="176"/>
        <end position="200"/>
    </location>
</feature>
<dbReference type="Pfam" id="PF06810">
    <property type="entry name" value="Phage_scaffold"/>
    <property type="match status" value="1"/>
</dbReference>
<reference evidence="3 4" key="1">
    <citation type="submission" date="2020-07" db="EMBL/GenBank/DDBJ databases">
        <authorList>
            <person name="Feng H."/>
        </authorList>
    </citation>
    <scope>NUCLEOTIDE SEQUENCE [LARGE SCALE GENOMIC DNA]</scope>
    <source>
        <strain evidence="4">s-11</strain>
    </source>
</reference>
<feature type="compositionally biased region" description="Polar residues" evidence="2">
    <location>
        <begin position="1"/>
        <end position="21"/>
    </location>
</feature>
<dbReference type="InterPro" id="IPR009636">
    <property type="entry name" value="SCAF"/>
</dbReference>
<dbReference type="Proteomes" id="UP000530514">
    <property type="component" value="Unassembled WGS sequence"/>
</dbReference>
<dbReference type="RefSeq" id="WP_033101876.1">
    <property type="nucleotide sequence ID" value="NZ_JACEIP010000010.1"/>
</dbReference>
<feature type="region of interest" description="Disordered" evidence="2">
    <location>
        <begin position="1"/>
        <end position="41"/>
    </location>
</feature>
<comment type="caution">
    <text evidence="3">The sequence shown here is derived from an EMBL/GenBank/DDBJ whole genome shotgun (WGS) entry which is preliminary data.</text>
</comment>
<gene>
    <name evidence="3" type="ORF">H1164_08275</name>
</gene>
<dbReference type="EMBL" id="JACEIP010000010">
    <property type="protein sequence ID" value="MBA4542896.1"/>
    <property type="molecule type" value="Genomic_DNA"/>
</dbReference>
<feature type="coiled-coil region" evidence="1">
    <location>
        <begin position="54"/>
        <end position="123"/>
    </location>
</feature>
<name>A0A7W2AHM5_9BACL</name>
<dbReference type="AlphaFoldDB" id="A0A7W2AHM5"/>
<keyword evidence="4" id="KW-1185">Reference proteome</keyword>
<dbReference type="OrthoDB" id="2626708at2"/>
<evidence type="ECO:0000256" key="1">
    <source>
        <dbReference type="SAM" id="Coils"/>
    </source>
</evidence>
<evidence type="ECO:0000313" key="4">
    <source>
        <dbReference type="Proteomes" id="UP000530514"/>
    </source>
</evidence>
<feature type="compositionally biased region" description="Low complexity" evidence="2">
    <location>
        <begin position="22"/>
        <end position="34"/>
    </location>
</feature>
<organism evidence="3 4">
    <name type="scientific">Thermoactinomyces daqus</name>
    <dbReference type="NCBI Taxonomy" id="1329516"/>
    <lineage>
        <taxon>Bacteria</taxon>
        <taxon>Bacillati</taxon>
        <taxon>Bacillota</taxon>
        <taxon>Bacilli</taxon>
        <taxon>Bacillales</taxon>
        <taxon>Thermoactinomycetaceae</taxon>
        <taxon>Thermoactinomyces</taxon>
    </lineage>
</organism>
<evidence type="ECO:0000313" key="3">
    <source>
        <dbReference type="EMBL" id="MBA4542896.1"/>
    </source>
</evidence>
<keyword evidence="1" id="KW-0175">Coiled coil</keyword>
<accession>A0A7W2AHM5</accession>
<evidence type="ECO:0000256" key="2">
    <source>
        <dbReference type="SAM" id="MobiDB-lite"/>
    </source>
</evidence>
<protein>
    <submittedName>
        <fullName evidence="3">Phage scaffolding protein</fullName>
    </submittedName>
</protein>